<dbReference type="AlphaFoldDB" id="A0A9P1FGM0"/>
<gene>
    <name evidence="1" type="ORF">C1SCF055_LOCUS1628</name>
</gene>
<protein>
    <submittedName>
        <fullName evidence="1">Uncharacterized protein</fullName>
    </submittedName>
</protein>
<reference evidence="1" key="1">
    <citation type="submission" date="2022-10" db="EMBL/GenBank/DDBJ databases">
        <authorList>
            <person name="Chen Y."/>
            <person name="Dougan E. K."/>
            <person name="Chan C."/>
            <person name="Rhodes N."/>
            <person name="Thang M."/>
        </authorList>
    </citation>
    <scope>NUCLEOTIDE SEQUENCE</scope>
</reference>
<dbReference type="EMBL" id="CAMXCT010000054">
    <property type="protein sequence ID" value="CAI3973102.1"/>
    <property type="molecule type" value="Genomic_DNA"/>
</dbReference>
<reference evidence="2" key="2">
    <citation type="submission" date="2024-04" db="EMBL/GenBank/DDBJ databases">
        <authorList>
            <person name="Chen Y."/>
            <person name="Shah S."/>
            <person name="Dougan E. K."/>
            <person name="Thang M."/>
            <person name="Chan C."/>
        </authorList>
    </citation>
    <scope>NUCLEOTIDE SEQUENCE [LARGE SCALE GENOMIC DNA]</scope>
</reference>
<proteinExistence type="predicted"/>
<evidence type="ECO:0000313" key="1">
    <source>
        <dbReference type="EMBL" id="CAI3973102.1"/>
    </source>
</evidence>
<keyword evidence="3" id="KW-1185">Reference proteome</keyword>
<dbReference type="Proteomes" id="UP001152797">
    <property type="component" value="Unassembled WGS sequence"/>
</dbReference>
<dbReference type="EMBL" id="CAMXCT020000054">
    <property type="protein sequence ID" value="CAL1126477.1"/>
    <property type="molecule type" value="Genomic_DNA"/>
</dbReference>
<dbReference type="EMBL" id="CAMXCT030000054">
    <property type="protein sequence ID" value="CAL4760414.1"/>
    <property type="molecule type" value="Genomic_DNA"/>
</dbReference>
<accession>A0A9P1FGM0</accession>
<organism evidence="1">
    <name type="scientific">Cladocopium goreaui</name>
    <dbReference type="NCBI Taxonomy" id="2562237"/>
    <lineage>
        <taxon>Eukaryota</taxon>
        <taxon>Sar</taxon>
        <taxon>Alveolata</taxon>
        <taxon>Dinophyceae</taxon>
        <taxon>Suessiales</taxon>
        <taxon>Symbiodiniaceae</taxon>
        <taxon>Cladocopium</taxon>
    </lineage>
</organism>
<name>A0A9P1FGM0_9DINO</name>
<evidence type="ECO:0000313" key="3">
    <source>
        <dbReference type="Proteomes" id="UP001152797"/>
    </source>
</evidence>
<evidence type="ECO:0000313" key="2">
    <source>
        <dbReference type="EMBL" id="CAL1126477.1"/>
    </source>
</evidence>
<comment type="caution">
    <text evidence="1">The sequence shown here is derived from an EMBL/GenBank/DDBJ whole genome shotgun (WGS) entry which is preliminary data.</text>
</comment>
<sequence length="158" mass="17447">MAPHLALPGEDVISRTIESLRRVAAQVTEDEVTAIVDGFEITSGTYEMDAIHRAVEEHGCHAVNLSKNSERRFGEQYAGSRFDEAFLRVVASVGQPGSGALLWLLQIEVQYEKQVGLTCTLKLSQEHTIEEQNSMKEEFGDLKSRLEAGAVPRCLTVT</sequence>